<dbReference type="Pfam" id="PF06612">
    <property type="entry name" value="DUF1146"/>
    <property type="match status" value="1"/>
</dbReference>
<dbReference type="InterPro" id="IPR009526">
    <property type="entry name" value="DUF1146"/>
</dbReference>
<dbReference type="Proteomes" id="UP000011758">
    <property type="component" value="Unassembled WGS sequence"/>
</dbReference>
<protein>
    <recommendedName>
        <fullName evidence="4">DUF1146 domain-containing protein</fullName>
    </recommendedName>
</protein>
<feature type="transmembrane region" description="Helical" evidence="1">
    <location>
        <begin position="6"/>
        <end position="27"/>
    </location>
</feature>
<reference evidence="2 3" key="1">
    <citation type="submission" date="2013-02" db="EMBL/GenBank/DDBJ databases">
        <title>The Genome Sequence of Lactobacillus catenaformis F0143.</title>
        <authorList>
            <consortium name="The Broad Institute Genome Sequencing Platform"/>
            <person name="Earl A."/>
            <person name="Ward D."/>
            <person name="Feldgarden M."/>
            <person name="Gevers D."/>
            <person name="Izard J."/>
            <person name="Blanton J.M."/>
            <person name="Mathney J."/>
            <person name="Dewhirst F.E."/>
            <person name="Young S.K."/>
            <person name="Zeng Q."/>
            <person name="Gargeya S."/>
            <person name="Fitzgerald M."/>
            <person name="Haas B."/>
            <person name="Abouelleil A."/>
            <person name="Alvarado L."/>
            <person name="Arachchi H.M."/>
            <person name="Berlin A."/>
            <person name="Chapman S.B."/>
            <person name="Gearin G."/>
            <person name="Goldberg J."/>
            <person name="Griggs A."/>
            <person name="Gujja S."/>
            <person name="Hansen M."/>
            <person name="Heiman D."/>
            <person name="Howarth C."/>
            <person name="Larimer J."/>
            <person name="Lui A."/>
            <person name="MacDonald P.J.P."/>
            <person name="McCowen C."/>
            <person name="Montmayeur A."/>
            <person name="Murphy C."/>
            <person name="Neiman D."/>
            <person name="Pearson M."/>
            <person name="Priest M."/>
            <person name="Roberts A."/>
            <person name="Saif S."/>
            <person name="Shea T."/>
            <person name="Sisk P."/>
            <person name="Stolte C."/>
            <person name="Sykes S."/>
            <person name="Wortman J."/>
            <person name="Nusbaum C."/>
            <person name="Birren B."/>
        </authorList>
    </citation>
    <scope>NUCLEOTIDE SEQUENCE [LARGE SCALE GENOMIC DNA]</scope>
    <source>
        <strain evidence="2 3">OT 569</strain>
    </source>
</reference>
<dbReference type="AlphaFoldDB" id="M2Q601"/>
<gene>
    <name evidence="2" type="ORF">HMPREF9943_00053</name>
</gene>
<comment type="caution">
    <text evidence="2">The sequence shown here is derived from an EMBL/GenBank/DDBJ whole genome shotgun (WGS) entry which is preliminary data.</text>
</comment>
<dbReference type="EMBL" id="AGEJ01000001">
    <property type="protein sequence ID" value="EMD17621.1"/>
    <property type="molecule type" value="Genomic_DNA"/>
</dbReference>
<keyword evidence="1" id="KW-0472">Membrane</keyword>
<evidence type="ECO:0000256" key="1">
    <source>
        <dbReference type="SAM" id="Phobius"/>
    </source>
</evidence>
<dbReference type="RefSeq" id="WP_004801064.1">
    <property type="nucleotide sequence ID" value="NZ_AUGJ01000001.1"/>
</dbReference>
<keyword evidence="1" id="KW-1133">Transmembrane helix</keyword>
<sequence>MFYRTVNIVVYILSILLAMYGLSCFHFDRFLRKGKTNEFYIFYMVTSVALGYLFAGFILNFVTLTFHLL</sequence>
<evidence type="ECO:0000313" key="3">
    <source>
        <dbReference type="Proteomes" id="UP000011758"/>
    </source>
</evidence>
<feature type="transmembrane region" description="Helical" evidence="1">
    <location>
        <begin position="39"/>
        <end position="62"/>
    </location>
</feature>
<name>M2Q601_9FIRM</name>
<organism evidence="2 3">
    <name type="scientific">Eggerthia catenaformis OT 569 = DSM 20559</name>
    <dbReference type="NCBI Taxonomy" id="999415"/>
    <lineage>
        <taxon>Bacteria</taxon>
        <taxon>Bacillati</taxon>
        <taxon>Bacillota</taxon>
        <taxon>Erysipelotrichia</taxon>
        <taxon>Erysipelotrichales</taxon>
        <taxon>Coprobacillaceae</taxon>
        <taxon>Eggerthia</taxon>
    </lineage>
</organism>
<proteinExistence type="predicted"/>
<keyword evidence="3" id="KW-1185">Reference proteome</keyword>
<evidence type="ECO:0000313" key="2">
    <source>
        <dbReference type="EMBL" id="EMD17621.1"/>
    </source>
</evidence>
<dbReference type="eggNOG" id="ENOG503312P">
    <property type="taxonomic scope" value="Bacteria"/>
</dbReference>
<dbReference type="OrthoDB" id="3035314at2"/>
<dbReference type="BioCyc" id="ECAT999415-HMP:GTTI-62-MONOMER"/>
<dbReference type="STRING" id="999415.HMPREF9943_00053"/>
<keyword evidence="1" id="KW-0812">Transmembrane</keyword>
<evidence type="ECO:0008006" key="4">
    <source>
        <dbReference type="Google" id="ProtNLM"/>
    </source>
</evidence>
<dbReference type="PATRIC" id="fig|999415.3.peg.54"/>
<accession>M2Q601</accession>